<dbReference type="AlphaFoldDB" id="X0SXC5"/>
<reference evidence="1" key="1">
    <citation type="journal article" date="2014" name="Front. Microbiol.">
        <title>High frequency of phylogenetically diverse reductive dehalogenase-homologous genes in deep subseafloor sedimentary metagenomes.</title>
        <authorList>
            <person name="Kawai M."/>
            <person name="Futagami T."/>
            <person name="Toyoda A."/>
            <person name="Takaki Y."/>
            <person name="Nishi S."/>
            <person name="Hori S."/>
            <person name="Arai W."/>
            <person name="Tsubouchi T."/>
            <person name="Morono Y."/>
            <person name="Uchiyama I."/>
            <person name="Ito T."/>
            <person name="Fujiyama A."/>
            <person name="Inagaki F."/>
            <person name="Takami H."/>
        </authorList>
    </citation>
    <scope>NUCLEOTIDE SEQUENCE</scope>
    <source>
        <strain evidence="1">Expedition CK06-06</strain>
    </source>
</reference>
<comment type="caution">
    <text evidence="1">The sequence shown here is derived from an EMBL/GenBank/DDBJ whole genome shotgun (WGS) entry which is preliminary data.</text>
</comment>
<feature type="non-terminal residue" evidence="1">
    <location>
        <position position="62"/>
    </location>
</feature>
<sequence length="62" mass="7259">MVSKRERVIKTLELEEPDMVPIHYLGFEWTGISNQTFIKSDEYKKTRADIDAEDLKMRLSVG</sequence>
<dbReference type="EMBL" id="BARS01003290">
    <property type="protein sequence ID" value="GAF80557.1"/>
    <property type="molecule type" value="Genomic_DNA"/>
</dbReference>
<evidence type="ECO:0000313" key="1">
    <source>
        <dbReference type="EMBL" id="GAF80557.1"/>
    </source>
</evidence>
<protein>
    <submittedName>
        <fullName evidence="1">Uncharacterized protein</fullName>
    </submittedName>
</protein>
<organism evidence="1">
    <name type="scientific">marine sediment metagenome</name>
    <dbReference type="NCBI Taxonomy" id="412755"/>
    <lineage>
        <taxon>unclassified sequences</taxon>
        <taxon>metagenomes</taxon>
        <taxon>ecological metagenomes</taxon>
    </lineage>
</organism>
<name>X0SXC5_9ZZZZ</name>
<accession>X0SXC5</accession>
<proteinExistence type="predicted"/>
<gene>
    <name evidence="1" type="ORF">S01H1_06361</name>
</gene>